<dbReference type="Proteomes" id="UP000567795">
    <property type="component" value="Unassembled WGS sequence"/>
</dbReference>
<dbReference type="EMBL" id="JACBZD010000002">
    <property type="protein sequence ID" value="NYI07602.1"/>
    <property type="molecule type" value="Genomic_DNA"/>
</dbReference>
<sequence length="282" mass="30063">MREGPGGARGTHVDPDDLDWAAARTEEVAERAAAARANLLGVLRAHSGMWGTGELGAGVRGPYERLTETHDRAAGGLPTVLSSTGAGLRGDAARRRGTERATAAAINRTGTATGDRRGPGARPTGATGRAGGADSPPHQGRRPPPPPEGRRTAPPRQVRRDETGLGRAVVERRRDVGRFGGGGHPAFRVRNADGTDDILVDHGGGKRSERVAGVPLLDTGRGTDVTEIHSARDYCNQRGPNCDAWTGHYFPNADRTRRYEYDNNIPGSHQEIRGLPPIKRRK</sequence>
<feature type="compositionally biased region" description="Basic and acidic residues" evidence="1">
    <location>
        <begin position="158"/>
        <end position="177"/>
    </location>
</feature>
<organism evidence="2 3">
    <name type="scientific">Allostreptomyces psammosilenae</name>
    <dbReference type="NCBI Taxonomy" id="1892865"/>
    <lineage>
        <taxon>Bacteria</taxon>
        <taxon>Bacillati</taxon>
        <taxon>Actinomycetota</taxon>
        <taxon>Actinomycetes</taxon>
        <taxon>Kitasatosporales</taxon>
        <taxon>Streptomycetaceae</taxon>
        <taxon>Allostreptomyces</taxon>
    </lineage>
</organism>
<proteinExistence type="predicted"/>
<feature type="region of interest" description="Disordered" evidence="1">
    <location>
        <begin position="70"/>
        <end position="184"/>
    </location>
</feature>
<feature type="compositionally biased region" description="Low complexity" evidence="1">
    <location>
        <begin position="100"/>
        <end position="113"/>
    </location>
</feature>
<gene>
    <name evidence="2" type="ORF">FHU37_004631</name>
</gene>
<dbReference type="RefSeq" id="WP_179816582.1">
    <property type="nucleotide sequence ID" value="NZ_JACBZD010000002.1"/>
</dbReference>
<evidence type="ECO:0000256" key="1">
    <source>
        <dbReference type="SAM" id="MobiDB-lite"/>
    </source>
</evidence>
<keyword evidence="3" id="KW-1185">Reference proteome</keyword>
<comment type="caution">
    <text evidence="2">The sequence shown here is derived from an EMBL/GenBank/DDBJ whole genome shotgun (WGS) entry which is preliminary data.</text>
</comment>
<protein>
    <submittedName>
        <fullName evidence="2">Uncharacterized protein</fullName>
    </submittedName>
</protein>
<accession>A0A853AB59</accession>
<reference evidence="2 3" key="1">
    <citation type="submission" date="2020-07" db="EMBL/GenBank/DDBJ databases">
        <title>Sequencing the genomes of 1000 actinobacteria strains.</title>
        <authorList>
            <person name="Klenk H.-P."/>
        </authorList>
    </citation>
    <scope>NUCLEOTIDE SEQUENCE [LARGE SCALE GENOMIC DNA]</scope>
    <source>
        <strain evidence="2 3">DSM 42178</strain>
    </source>
</reference>
<dbReference type="AlphaFoldDB" id="A0A853AB59"/>
<feature type="compositionally biased region" description="Low complexity" evidence="1">
    <location>
        <begin position="120"/>
        <end position="138"/>
    </location>
</feature>
<evidence type="ECO:0000313" key="2">
    <source>
        <dbReference type="EMBL" id="NYI07602.1"/>
    </source>
</evidence>
<name>A0A853AB59_9ACTN</name>
<evidence type="ECO:0000313" key="3">
    <source>
        <dbReference type="Proteomes" id="UP000567795"/>
    </source>
</evidence>